<keyword evidence="4" id="KW-1185">Reference proteome</keyword>
<gene>
    <name evidence="2" type="ORF">MAPG_03759</name>
</gene>
<dbReference type="VEuPathDB" id="FungiDB:MAPG_03759"/>
<evidence type="ECO:0000313" key="3">
    <source>
        <dbReference type="EnsemblFungi" id="MAPG_03759T0"/>
    </source>
</evidence>
<accession>A0A0C4DUW4</accession>
<dbReference type="EnsemblFungi" id="MAPG_03759T0">
    <property type="protein sequence ID" value="MAPG_03759T0"/>
    <property type="gene ID" value="MAPG_03759"/>
</dbReference>
<feature type="region of interest" description="Disordered" evidence="1">
    <location>
        <begin position="81"/>
        <end position="104"/>
    </location>
</feature>
<reference evidence="3" key="5">
    <citation type="submission" date="2015-06" db="UniProtKB">
        <authorList>
            <consortium name="EnsemblFungi"/>
        </authorList>
    </citation>
    <scope>IDENTIFICATION</scope>
    <source>
        <strain evidence="3">ATCC 64411</strain>
    </source>
</reference>
<evidence type="ECO:0000313" key="2">
    <source>
        <dbReference type="EMBL" id="KLU84720.1"/>
    </source>
</evidence>
<dbReference type="EMBL" id="ADBL01000891">
    <property type="status" value="NOT_ANNOTATED_CDS"/>
    <property type="molecule type" value="Genomic_DNA"/>
</dbReference>
<evidence type="ECO:0000256" key="1">
    <source>
        <dbReference type="SAM" id="MobiDB-lite"/>
    </source>
</evidence>
<dbReference type="Proteomes" id="UP000011715">
    <property type="component" value="Unassembled WGS sequence"/>
</dbReference>
<organism evidence="3 4">
    <name type="scientific">Magnaporthiopsis poae (strain ATCC 64411 / 73-15)</name>
    <name type="common">Kentucky bluegrass fungus</name>
    <name type="synonym">Magnaporthe poae</name>
    <dbReference type="NCBI Taxonomy" id="644358"/>
    <lineage>
        <taxon>Eukaryota</taxon>
        <taxon>Fungi</taxon>
        <taxon>Dikarya</taxon>
        <taxon>Ascomycota</taxon>
        <taxon>Pezizomycotina</taxon>
        <taxon>Sordariomycetes</taxon>
        <taxon>Sordariomycetidae</taxon>
        <taxon>Magnaporthales</taxon>
        <taxon>Magnaporthaceae</taxon>
        <taxon>Magnaporthiopsis</taxon>
    </lineage>
</organism>
<evidence type="ECO:0000313" key="4">
    <source>
        <dbReference type="Proteomes" id="UP000011715"/>
    </source>
</evidence>
<reference evidence="3" key="4">
    <citation type="journal article" date="2015" name="G3 (Bethesda)">
        <title>Genome sequences of three phytopathogenic species of the Magnaporthaceae family of fungi.</title>
        <authorList>
            <person name="Okagaki L.H."/>
            <person name="Nunes C.C."/>
            <person name="Sailsbery J."/>
            <person name="Clay B."/>
            <person name="Brown D."/>
            <person name="John T."/>
            <person name="Oh Y."/>
            <person name="Young N."/>
            <person name="Fitzgerald M."/>
            <person name="Haas B.J."/>
            <person name="Zeng Q."/>
            <person name="Young S."/>
            <person name="Adiconis X."/>
            <person name="Fan L."/>
            <person name="Levin J.Z."/>
            <person name="Mitchell T.K."/>
            <person name="Okubara P.A."/>
            <person name="Farman M.L."/>
            <person name="Kohn L.M."/>
            <person name="Birren B."/>
            <person name="Ma L.-J."/>
            <person name="Dean R.A."/>
        </authorList>
    </citation>
    <scope>NUCLEOTIDE SEQUENCE</scope>
    <source>
        <strain evidence="3">ATCC 64411 / 73-15</strain>
    </source>
</reference>
<reference evidence="2" key="1">
    <citation type="submission" date="2010-05" db="EMBL/GenBank/DDBJ databases">
        <title>The Genome Sequence of Magnaporthe poae strain ATCC 64411.</title>
        <authorList>
            <consortium name="The Broad Institute Genome Sequencing Platform"/>
            <consortium name="Broad Institute Genome Sequencing Center for Infectious Disease"/>
            <person name="Ma L.-J."/>
            <person name="Dead R."/>
            <person name="Young S."/>
            <person name="Zeng Q."/>
            <person name="Koehrsen M."/>
            <person name="Alvarado L."/>
            <person name="Berlin A."/>
            <person name="Chapman S.B."/>
            <person name="Chen Z."/>
            <person name="Freedman E."/>
            <person name="Gellesch M."/>
            <person name="Goldberg J."/>
            <person name="Griggs A."/>
            <person name="Gujja S."/>
            <person name="Heilman E.R."/>
            <person name="Heiman D."/>
            <person name="Hepburn T."/>
            <person name="Howarth C."/>
            <person name="Jen D."/>
            <person name="Larson L."/>
            <person name="Mehta T."/>
            <person name="Neiman D."/>
            <person name="Pearson M."/>
            <person name="Roberts A."/>
            <person name="Saif S."/>
            <person name="Shea T."/>
            <person name="Shenoy N."/>
            <person name="Sisk P."/>
            <person name="Stolte C."/>
            <person name="Sykes S."/>
            <person name="Walk T."/>
            <person name="White J."/>
            <person name="Yandava C."/>
            <person name="Haas B."/>
            <person name="Nusbaum C."/>
            <person name="Birren B."/>
        </authorList>
    </citation>
    <scope>NUCLEOTIDE SEQUENCE</scope>
    <source>
        <strain evidence="2">ATCC 64411</strain>
    </source>
</reference>
<reference evidence="2" key="3">
    <citation type="submission" date="2011-03" db="EMBL/GenBank/DDBJ databases">
        <title>Annotation of Magnaporthe poae ATCC 64411.</title>
        <authorList>
            <person name="Ma L.-J."/>
            <person name="Dead R."/>
            <person name="Young S.K."/>
            <person name="Zeng Q."/>
            <person name="Gargeya S."/>
            <person name="Fitzgerald M."/>
            <person name="Haas B."/>
            <person name="Abouelleil A."/>
            <person name="Alvarado L."/>
            <person name="Arachchi H.M."/>
            <person name="Berlin A."/>
            <person name="Brown A."/>
            <person name="Chapman S.B."/>
            <person name="Chen Z."/>
            <person name="Dunbar C."/>
            <person name="Freedman E."/>
            <person name="Gearin G."/>
            <person name="Gellesch M."/>
            <person name="Goldberg J."/>
            <person name="Griggs A."/>
            <person name="Gujja S."/>
            <person name="Heiman D."/>
            <person name="Howarth C."/>
            <person name="Larson L."/>
            <person name="Lui A."/>
            <person name="MacDonald P.J.P."/>
            <person name="Mehta T."/>
            <person name="Montmayeur A."/>
            <person name="Murphy C."/>
            <person name="Neiman D."/>
            <person name="Pearson M."/>
            <person name="Priest M."/>
            <person name="Roberts A."/>
            <person name="Saif S."/>
            <person name="Shea T."/>
            <person name="Shenoy N."/>
            <person name="Sisk P."/>
            <person name="Stolte C."/>
            <person name="Sykes S."/>
            <person name="Yandava C."/>
            <person name="Wortman J."/>
            <person name="Nusbaum C."/>
            <person name="Birren B."/>
        </authorList>
    </citation>
    <scope>NUCLEOTIDE SEQUENCE</scope>
    <source>
        <strain evidence="2">ATCC 64411</strain>
    </source>
</reference>
<proteinExistence type="predicted"/>
<protein>
    <submittedName>
        <fullName evidence="2 3">Uncharacterized protein</fullName>
    </submittedName>
</protein>
<reference evidence="4" key="2">
    <citation type="submission" date="2010-05" db="EMBL/GenBank/DDBJ databases">
        <title>The genome sequence of Magnaporthe poae strain ATCC 64411.</title>
        <authorList>
            <person name="Ma L.-J."/>
            <person name="Dead R."/>
            <person name="Young S."/>
            <person name="Zeng Q."/>
            <person name="Koehrsen M."/>
            <person name="Alvarado L."/>
            <person name="Berlin A."/>
            <person name="Chapman S.B."/>
            <person name="Chen Z."/>
            <person name="Freedman E."/>
            <person name="Gellesch M."/>
            <person name="Goldberg J."/>
            <person name="Griggs A."/>
            <person name="Gujja S."/>
            <person name="Heilman E.R."/>
            <person name="Heiman D."/>
            <person name="Hepburn T."/>
            <person name="Howarth C."/>
            <person name="Jen D."/>
            <person name="Larson L."/>
            <person name="Mehta T."/>
            <person name="Neiman D."/>
            <person name="Pearson M."/>
            <person name="Roberts A."/>
            <person name="Saif S."/>
            <person name="Shea T."/>
            <person name="Shenoy N."/>
            <person name="Sisk P."/>
            <person name="Stolte C."/>
            <person name="Sykes S."/>
            <person name="Walk T."/>
            <person name="White J."/>
            <person name="Yandava C."/>
            <person name="Haas B."/>
            <person name="Nusbaum C."/>
            <person name="Birren B."/>
        </authorList>
    </citation>
    <scope>NUCLEOTIDE SEQUENCE [LARGE SCALE GENOMIC DNA]</scope>
    <source>
        <strain evidence="4">ATCC 64411 / 73-15</strain>
    </source>
</reference>
<dbReference type="AlphaFoldDB" id="A0A0C4DUW4"/>
<dbReference type="EMBL" id="GL876968">
    <property type="protein sequence ID" value="KLU84720.1"/>
    <property type="molecule type" value="Genomic_DNA"/>
</dbReference>
<name>A0A0C4DUW4_MAGP6</name>
<sequence length="148" mass="15624">MAGLVQHRSMPINTGTGNERRAQLKNDMFDPHADFPVVPFHTPSKLVSFLPRHTAASGIVAEGLRLAGDDRACAAAEAGVHGPPVSVHAPGSARSPPGPSGPWRTDLSLPSHLCAAVAVPGYKNPGTQSRGGVITTYRERIYKWEPGS</sequence>